<dbReference type="AlphaFoldDB" id="A0A1A9RGG4"/>
<reference evidence="2" key="1">
    <citation type="submission" date="2016-05" db="EMBL/GenBank/DDBJ databases">
        <title>Draft genome of Corynebacterium afermentans subsp. afermentans LCDC 88199T.</title>
        <authorList>
            <person name="Bernier A.-M."/>
            <person name="Bernard K."/>
        </authorList>
    </citation>
    <scope>NUCLEOTIDE SEQUENCE [LARGE SCALE GENOMIC DNA]</scope>
    <source>
        <strain evidence="2">NML01-0328</strain>
    </source>
</reference>
<evidence type="ECO:0000313" key="2">
    <source>
        <dbReference type="Proteomes" id="UP000078003"/>
    </source>
</evidence>
<dbReference type="PROSITE" id="PS51257">
    <property type="entry name" value="PROKAR_LIPOPROTEIN"/>
    <property type="match status" value="1"/>
</dbReference>
<dbReference type="EMBL" id="LXSF01000002">
    <property type="protein sequence ID" value="OAM17409.1"/>
    <property type="molecule type" value="Genomic_DNA"/>
</dbReference>
<dbReference type="Proteomes" id="UP000078003">
    <property type="component" value="Unassembled WGS sequence"/>
</dbReference>
<sequence>MWSELKNVARREARNWLIAAIVAVAYAAMAGSCTPQPAAHRQLVGQPDTAAARLAAKERQAESEAAEAVAVYERMSDQERMRGVVLDPVEE</sequence>
<gene>
    <name evidence="1" type="ORF">A7P85_03445</name>
</gene>
<proteinExistence type="predicted"/>
<comment type="caution">
    <text evidence="1">The sequence shown here is derived from an EMBL/GenBank/DDBJ whole genome shotgun (WGS) entry which is preliminary data.</text>
</comment>
<organism evidence="1 2">
    <name type="scientific">Eikenella corrodens</name>
    <dbReference type="NCBI Taxonomy" id="539"/>
    <lineage>
        <taxon>Bacteria</taxon>
        <taxon>Pseudomonadati</taxon>
        <taxon>Pseudomonadota</taxon>
        <taxon>Betaproteobacteria</taxon>
        <taxon>Neisseriales</taxon>
        <taxon>Neisseriaceae</taxon>
        <taxon>Eikenella</taxon>
    </lineage>
</organism>
<evidence type="ECO:0000313" key="1">
    <source>
        <dbReference type="EMBL" id="OAM17409.1"/>
    </source>
</evidence>
<protein>
    <submittedName>
        <fullName evidence="1">Uncharacterized protein</fullName>
    </submittedName>
</protein>
<dbReference type="RefSeq" id="WP_064104185.1">
    <property type="nucleotide sequence ID" value="NZ_LXSF01000002.1"/>
</dbReference>
<name>A0A1A9RGG4_EIKCO</name>
<accession>A0A1A9RGG4</accession>